<dbReference type="GO" id="GO:0006508">
    <property type="term" value="P:proteolysis"/>
    <property type="evidence" value="ECO:0007669"/>
    <property type="project" value="InterPro"/>
</dbReference>
<dbReference type="HOGENOM" id="CLU_043855_0_0_1"/>
<keyword evidence="2" id="KW-0732">Signal</keyword>
<feature type="domain" description="Peptidase A1" evidence="3">
    <location>
        <begin position="43"/>
        <end position="371"/>
    </location>
</feature>
<dbReference type="InterPro" id="IPR001461">
    <property type="entry name" value="Aspartic_peptidase_A1"/>
</dbReference>
<evidence type="ECO:0000313" key="5">
    <source>
        <dbReference type="Proteomes" id="UP000053820"/>
    </source>
</evidence>
<dbReference type="CDD" id="cd05471">
    <property type="entry name" value="pepsin_like"/>
    <property type="match status" value="1"/>
</dbReference>
<dbReference type="SUPFAM" id="SSF50630">
    <property type="entry name" value="Acid proteases"/>
    <property type="match status" value="1"/>
</dbReference>
<feature type="signal peptide" evidence="2">
    <location>
        <begin position="1"/>
        <end position="19"/>
    </location>
</feature>
<dbReference type="GO" id="GO:0004190">
    <property type="term" value="F:aspartic-type endopeptidase activity"/>
    <property type="evidence" value="ECO:0007669"/>
    <property type="project" value="InterPro"/>
</dbReference>
<reference evidence="4 5" key="1">
    <citation type="submission" date="2014-04" db="EMBL/GenBank/DDBJ databases">
        <title>Evolutionary Origins and Diversification of the Mycorrhizal Mutualists.</title>
        <authorList>
            <consortium name="DOE Joint Genome Institute"/>
            <consortium name="Mycorrhizal Genomics Consortium"/>
            <person name="Kohler A."/>
            <person name="Kuo A."/>
            <person name="Nagy L.G."/>
            <person name="Floudas D."/>
            <person name="Copeland A."/>
            <person name="Barry K.W."/>
            <person name="Cichocki N."/>
            <person name="Veneault-Fourrey C."/>
            <person name="LaButti K."/>
            <person name="Lindquist E.A."/>
            <person name="Lipzen A."/>
            <person name="Lundell T."/>
            <person name="Morin E."/>
            <person name="Murat C."/>
            <person name="Riley R."/>
            <person name="Ohm R."/>
            <person name="Sun H."/>
            <person name="Tunlid A."/>
            <person name="Henrissat B."/>
            <person name="Grigoriev I.V."/>
            <person name="Hibbett D.S."/>
            <person name="Martin F."/>
        </authorList>
    </citation>
    <scope>NUCLEOTIDE SEQUENCE [LARGE SCALE GENOMIC DNA]</scope>
    <source>
        <strain evidence="4 5">MD-312</strain>
    </source>
</reference>
<evidence type="ECO:0000313" key="4">
    <source>
        <dbReference type="EMBL" id="KIJ59437.1"/>
    </source>
</evidence>
<dbReference type="Proteomes" id="UP000053820">
    <property type="component" value="Unassembled WGS sequence"/>
</dbReference>
<keyword evidence="5" id="KW-1185">Reference proteome</keyword>
<evidence type="ECO:0000256" key="1">
    <source>
        <dbReference type="ARBA" id="ARBA00007447"/>
    </source>
</evidence>
<dbReference type="InterPro" id="IPR034164">
    <property type="entry name" value="Pepsin-like_dom"/>
</dbReference>
<dbReference type="Gene3D" id="2.40.70.10">
    <property type="entry name" value="Acid Proteases"/>
    <property type="match status" value="2"/>
</dbReference>
<dbReference type="PANTHER" id="PTHR47966">
    <property type="entry name" value="BETA-SITE APP-CLEAVING ENZYME, ISOFORM A-RELATED"/>
    <property type="match status" value="1"/>
</dbReference>
<organism evidence="4 5">
    <name type="scientific">Hydnomerulius pinastri MD-312</name>
    <dbReference type="NCBI Taxonomy" id="994086"/>
    <lineage>
        <taxon>Eukaryota</taxon>
        <taxon>Fungi</taxon>
        <taxon>Dikarya</taxon>
        <taxon>Basidiomycota</taxon>
        <taxon>Agaricomycotina</taxon>
        <taxon>Agaricomycetes</taxon>
        <taxon>Agaricomycetidae</taxon>
        <taxon>Boletales</taxon>
        <taxon>Boletales incertae sedis</taxon>
        <taxon>Leucogyrophana</taxon>
    </lineage>
</organism>
<dbReference type="OrthoDB" id="2747330at2759"/>
<accession>A0A0C9W9A9</accession>
<dbReference type="PANTHER" id="PTHR47966:SF51">
    <property type="entry name" value="BETA-SITE APP-CLEAVING ENZYME, ISOFORM A-RELATED"/>
    <property type="match status" value="1"/>
</dbReference>
<dbReference type="InterPro" id="IPR033121">
    <property type="entry name" value="PEPTIDASE_A1"/>
</dbReference>
<dbReference type="Pfam" id="PF00026">
    <property type="entry name" value="Asp"/>
    <property type="match status" value="1"/>
</dbReference>
<proteinExistence type="inferred from homology"/>
<dbReference type="InterPro" id="IPR021109">
    <property type="entry name" value="Peptidase_aspartic_dom_sf"/>
</dbReference>
<evidence type="ECO:0000259" key="3">
    <source>
        <dbReference type="PROSITE" id="PS51767"/>
    </source>
</evidence>
<evidence type="ECO:0000256" key="2">
    <source>
        <dbReference type="SAM" id="SignalP"/>
    </source>
</evidence>
<feature type="chain" id="PRO_5002205226" evidence="2">
    <location>
        <begin position="20"/>
        <end position="456"/>
    </location>
</feature>
<protein>
    <submittedName>
        <fullName evidence="4">Unplaced genomic scaffold scaffold_54, whole genome shotgun sequence</fullName>
    </submittedName>
</protein>
<dbReference type="PROSITE" id="PS51767">
    <property type="entry name" value="PEPTIDASE_A1"/>
    <property type="match status" value="1"/>
</dbReference>
<dbReference type="EMBL" id="KN839888">
    <property type="protein sequence ID" value="KIJ59437.1"/>
    <property type="molecule type" value="Genomic_DNA"/>
</dbReference>
<dbReference type="AlphaFoldDB" id="A0A0C9W9A9"/>
<comment type="similarity">
    <text evidence="1">Belongs to the peptidase A1 family.</text>
</comment>
<gene>
    <name evidence="4" type="ORF">HYDPIDRAFT_184012</name>
</gene>
<sequence>MFSVLAFGWLISTSIEVEATTGSWATLPMNVQPYLSEDIFNYATVPILFGTPPQQVNLTVDLSADLLAAYAYDCVLCAGTTFFDPELSSTYKALGTPWGNSLPTFNGIEVNDTIDFAGILEVQNRNFVLIKDGSDPDISARIYNGHLGLFLSPLSSTSVSKHILSQLHASSSLLNPVIGMRFDSGNPKITIGALDPNDYEGEINWVEMDTQLDPHGDYLNTFKLDGLKGYDGSFVALGGNNLTAALDSLFMSISIPNTTPYFTNPAHTGPTPQIALDPIFGLIEYECDTSPTKPYVALSASINGVDYQIDSADNLLRPQFGFSITGYCPVGIRNRTDTTTPDVVFGQPFLRSVYIAYRFPTDDCPGYYGFAFPTGSNRTESQVSQTPTSTPANSAQCLSLTTPTSTPTPFANVVLAQDARASKERFGVYGRPGAGEVTLLGVDEIQKMVWNWTDLS</sequence>
<name>A0A0C9W9A9_9AGAM</name>